<feature type="domain" description="Endonuclease/exonuclease/phosphatase" evidence="1">
    <location>
        <begin position="9"/>
        <end position="230"/>
    </location>
</feature>
<evidence type="ECO:0000259" key="1">
    <source>
        <dbReference type="Pfam" id="PF03372"/>
    </source>
</evidence>
<sequence>MLAQPINFLSWNVRGLNCPDRRSTVNATIASSSCHVVCLQETKLDNIDQFTAAFLGGHRLCSFAQRPANGTRGGILLLWDDLLLEMSNITFTTYCLSAMVRVRDSGVRFKITTVYGPTDPSLKDAFFAELISQKPPVGVAWIASGDFNQIYRARDKNKRNVNTSRINRFRATLTSCELKEIHLQNRRFTWSNERANPTLSKLDSFFCNADWDTTFNDHVLHALSSSLSDHCPLLLADDKGPRRPKTFKFENFWTSMPGFSEVVQKAWVEPVEHTEPHIILFHKPKKTAMRLSQWSRGLFSKAKVHLHAALLVILRLDIAQERRLLSPEELDLRARLKRRVISLAVLEKARKKQCARIANIKEGDA</sequence>
<evidence type="ECO:0000313" key="2">
    <source>
        <dbReference type="EnsemblPlants" id="AET2Gv21224000.1"/>
    </source>
</evidence>
<reference evidence="2" key="3">
    <citation type="journal article" date="2017" name="Nature">
        <title>Genome sequence of the progenitor of the wheat D genome Aegilops tauschii.</title>
        <authorList>
            <person name="Luo M.C."/>
            <person name="Gu Y.Q."/>
            <person name="Puiu D."/>
            <person name="Wang H."/>
            <person name="Twardziok S.O."/>
            <person name="Deal K.R."/>
            <person name="Huo N."/>
            <person name="Zhu T."/>
            <person name="Wang L."/>
            <person name="Wang Y."/>
            <person name="McGuire P.E."/>
            <person name="Liu S."/>
            <person name="Long H."/>
            <person name="Ramasamy R.K."/>
            <person name="Rodriguez J.C."/>
            <person name="Van S.L."/>
            <person name="Yuan L."/>
            <person name="Wang Z."/>
            <person name="Xia Z."/>
            <person name="Xiao L."/>
            <person name="Anderson O.D."/>
            <person name="Ouyang S."/>
            <person name="Liang Y."/>
            <person name="Zimin A.V."/>
            <person name="Pertea G."/>
            <person name="Qi P."/>
            <person name="Bennetzen J.L."/>
            <person name="Dai X."/>
            <person name="Dawson M.W."/>
            <person name="Muller H.G."/>
            <person name="Kugler K."/>
            <person name="Rivarola-Duarte L."/>
            <person name="Spannagl M."/>
            <person name="Mayer K.F.X."/>
            <person name="Lu F.H."/>
            <person name="Bevan M.W."/>
            <person name="Leroy P."/>
            <person name="Li P."/>
            <person name="You F.M."/>
            <person name="Sun Q."/>
            <person name="Liu Z."/>
            <person name="Lyons E."/>
            <person name="Wicker T."/>
            <person name="Salzberg S.L."/>
            <person name="Devos K.M."/>
            <person name="Dvorak J."/>
        </authorList>
    </citation>
    <scope>NUCLEOTIDE SEQUENCE [LARGE SCALE GENOMIC DNA]</scope>
    <source>
        <strain evidence="2">cv. AL8/78</strain>
    </source>
</reference>
<dbReference type="STRING" id="200361.A0A453DFS4"/>
<reference evidence="3" key="2">
    <citation type="journal article" date="2017" name="Nat. Plants">
        <title>The Aegilops tauschii genome reveals multiple impacts of transposons.</title>
        <authorList>
            <person name="Zhao G."/>
            <person name="Zou C."/>
            <person name="Li K."/>
            <person name="Wang K."/>
            <person name="Li T."/>
            <person name="Gao L."/>
            <person name="Zhang X."/>
            <person name="Wang H."/>
            <person name="Yang Z."/>
            <person name="Liu X."/>
            <person name="Jiang W."/>
            <person name="Mao L."/>
            <person name="Kong X."/>
            <person name="Jiao Y."/>
            <person name="Jia J."/>
        </authorList>
    </citation>
    <scope>NUCLEOTIDE SEQUENCE [LARGE SCALE GENOMIC DNA]</scope>
    <source>
        <strain evidence="3">cv. AL8/78</strain>
    </source>
</reference>
<dbReference type="PANTHER" id="PTHR33710">
    <property type="entry name" value="BNAC02G09200D PROTEIN"/>
    <property type="match status" value="1"/>
</dbReference>
<dbReference type="PANTHER" id="PTHR33710:SF48">
    <property type="entry name" value="OS02G0307075 PROTEIN"/>
    <property type="match status" value="1"/>
</dbReference>
<reference evidence="3" key="1">
    <citation type="journal article" date="2014" name="Science">
        <title>Ancient hybridizations among the ancestral genomes of bread wheat.</title>
        <authorList>
            <consortium name="International Wheat Genome Sequencing Consortium,"/>
            <person name="Marcussen T."/>
            <person name="Sandve S.R."/>
            <person name="Heier L."/>
            <person name="Spannagl M."/>
            <person name="Pfeifer M."/>
            <person name="Jakobsen K.S."/>
            <person name="Wulff B.B."/>
            <person name="Steuernagel B."/>
            <person name="Mayer K.F."/>
            <person name="Olsen O.A."/>
        </authorList>
    </citation>
    <scope>NUCLEOTIDE SEQUENCE [LARGE SCALE GENOMIC DNA]</scope>
    <source>
        <strain evidence="3">cv. AL8/78</strain>
    </source>
</reference>
<dbReference type="InterPro" id="IPR005135">
    <property type="entry name" value="Endo/exonuclease/phosphatase"/>
</dbReference>
<organism evidence="2 3">
    <name type="scientific">Aegilops tauschii subsp. strangulata</name>
    <name type="common">Goatgrass</name>
    <dbReference type="NCBI Taxonomy" id="200361"/>
    <lineage>
        <taxon>Eukaryota</taxon>
        <taxon>Viridiplantae</taxon>
        <taxon>Streptophyta</taxon>
        <taxon>Embryophyta</taxon>
        <taxon>Tracheophyta</taxon>
        <taxon>Spermatophyta</taxon>
        <taxon>Magnoliopsida</taxon>
        <taxon>Liliopsida</taxon>
        <taxon>Poales</taxon>
        <taxon>Poaceae</taxon>
        <taxon>BOP clade</taxon>
        <taxon>Pooideae</taxon>
        <taxon>Triticodae</taxon>
        <taxon>Triticeae</taxon>
        <taxon>Triticinae</taxon>
        <taxon>Aegilops</taxon>
    </lineage>
</organism>
<dbReference type="Pfam" id="PF03372">
    <property type="entry name" value="Exo_endo_phos"/>
    <property type="match status" value="1"/>
</dbReference>
<dbReference type="EnsemblPlants" id="AET2Gv21224000.1">
    <property type="protein sequence ID" value="AET2Gv21224000.1"/>
    <property type="gene ID" value="AET2Gv21224000"/>
</dbReference>
<dbReference type="InterPro" id="IPR036691">
    <property type="entry name" value="Endo/exonu/phosph_ase_sf"/>
</dbReference>
<evidence type="ECO:0000313" key="3">
    <source>
        <dbReference type="Proteomes" id="UP000015105"/>
    </source>
</evidence>
<dbReference type="AlphaFoldDB" id="A0A453DFS4"/>
<protein>
    <recommendedName>
        <fullName evidence="1">Endonuclease/exonuclease/phosphatase domain-containing protein</fullName>
    </recommendedName>
</protein>
<proteinExistence type="predicted"/>
<accession>A0A453DFS4</accession>
<dbReference type="Gramene" id="AET2Gv21224000.1">
    <property type="protein sequence ID" value="AET2Gv21224000.1"/>
    <property type="gene ID" value="AET2Gv21224000"/>
</dbReference>
<reference evidence="2" key="4">
    <citation type="submission" date="2019-03" db="UniProtKB">
        <authorList>
            <consortium name="EnsemblPlants"/>
        </authorList>
    </citation>
    <scope>IDENTIFICATION</scope>
</reference>
<dbReference type="Proteomes" id="UP000015105">
    <property type="component" value="Chromosome 2D"/>
</dbReference>
<dbReference type="SUPFAM" id="SSF56219">
    <property type="entry name" value="DNase I-like"/>
    <property type="match status" value="1"/>
</dbReference>
<reference evidence="2" key="5">
    <citation type="journal article" date="2021" name="G3 (Bethesda)">
        <title>Aegilops tauschii genome assembly Aet v5.0 features greater sequence contiguity and improved annotation.</title>
        <authorList>
            <person name="Wang L."/>
            <person name="Zhu T."/>
            <person name="Rodriguez J.C."/>
            <person name="Deal K.R."/>
            <person name="Dubcovsky J."/>
            <person name="McGuire P.E."/>
            <person name="Lux T."/>
            <person name="Spannagl M."/>
            <person name="Mayer K.F.X."/>
            <person name="Baldrich P."/>
            <person name="Meyers B.C."/>
            <person name="Huo N."/>
            <person name="Gu Y.Q."/>
            <person name="Zhou H."/>
            <person name="Devos K.M."/>
            <person name="Bennetzen J.L."/>
            <person name="Unver T."/>
            <person name="Budak H."/>
            <person name="Gulick P.J."/>
            <person name="Galiba G."/>
            <person name="Kalapos B."/>
            <person name="Nelson D.R."/>
            <person name="Li P."/>
            <person name="You F.M."/>
            <person name="Luo M.C."/>
            <person name="Dvorak J."/>
        </authorList>
    </citation>
    <scope>NUCLEOTIDE SEQUENCE [LARGE SCALE GENOMIC DNA]</scope>
    <source>
        <strain evidence="2">cv. AL8/78</strain>
    </source>
</reference>
<keyword evidence="3" id="KW-1185">Reference proteome</keyword>
<dbReference type="Gene3D" id="3.60.10.10">
    <property type="entry name" value="Endonuclease/exonuclease/phosphatase"/>
    <property type="match status" value="1"/>
</dbReference>
<name>A0A453DFS4_AEGTS</name>
<dbReference type="GO" id="GO:0003824">
    <property type="term" value="F:catalytic activity"/>
    <property type="evidence" value="ECO:0007669"/>
    <property type="project" value="InterPro"/>
</dbReference>